<dbReference type="SUPFAM" id="SSF54197">
    <property type="entry name" value="HIT-like"/>
    <property type="match status" value="1"/>
</dbReference>
<organism evidence="2 3">
    <name type="scientific">Candidatus Harrisonbacteria bacterium CG10_big_fil_rev_8_21_14_0_10_45_28</name>
    <dbReference type="NCBI Taxonomy" id="1974586"/>
    <lineage>
        <taxon>Bacteria</taxon>
        <taxon>Candidatus Harrisoniibacteriota</taxon>
    </lineage>
</organism>
<dbReference type="Proteomes" id="UP000230903">
    <property type="component" value="Unassembled WGS sequence"/>
</dbReference>
<name>A0A2H0UPK5_9BACT</name>
<gene>
    <name evidence="2" type="ORF">COU10_02940</name>
</gene>
<dbReference type="Gene3D" id="3.30.428.10">
    <property type="entry name" value="HIT-like"/>
    <property type="match status" value="1"/>
</dbReference>
<dbReference type="InterPro" id="IPR036265">
    <property type="entry name" value="HIT-like_sf"/>
</dbReference>
<protein>
    <recommendedName>
        <fullName evidence="1">HIT domain-containing protein</fullName>
    </recommendedName>
</protein>
<evidence type="ECO:0000313" key="2">
    <source>
        <dbReference type="EMBL" id="PIR87745.1"/>
    </source>
</evidence>
<evidence type="ECO:0000259" key="1">
    <source>
        <dbReference type="Pfam" id="PF01230"/>
    </source>
</evidence>
<dbReference type="InterPro" id="IPR011146">
    <property type="entry name" value="HIT-like"/>
</dbReference>
<sequence length="190" mass="21632">MENSLVVPGITSNSTLTCLARARTYQQYCAMVKQALAGRCIFCDPADEKILFTGFFWRAWQNRFAEEHTRHHFMIVPIRHVVTIDELTTLEWRALQELFRRLKKEFGYTAAGVLVRDNAPELAGTIEHLHFHVMVPDGTGRVETPFCKGSEKDGESLRRAIVFESLRRGVPFEDLPAVEQALVADRLGVK</sequence>
<dbReference type="AlphaFoldDB" id="A0A2H0UPK5"/>
<dbReference type="Pfam" id="PF01230">
    <property type="entry name" value="HIT"/>
    <property type="match status" value="1"/>
</dbReference>
<dbReference type="EMBL" id="PFBC01000047">
    <property type="protein sequence ID" value="PIR87745.1"/>
    <property type="molecule type" value="Genomic_DNA"/>
</dbReference>
<accession>A0A2H0UPK5</accession>
<feature type="domain" description="HIT" evidence="1">
    <location>
        <begin position="69"/>
        <end position="136"/>
    </location>
</feature>
<proteinExistence type="predicted"/>
<dbReference type="GO" id="GO:0003824">
    <property type="term" value="F:catalytic activity"/>
    <property type="evidence" value="ECO:0007669"/>
    <property type="project" value="InterPro"/>
</dbReference>
<reference evidence="3" key="1">
    <citation type="submission" date="2017-09" db="EMBL/GenBank/DDBJ databases">
        <title>Depth-based differentiation of microbial function through sediment-hosted aquifers and enrichment of novel symbionts in the deep terrestrial subsurface.</title>
        <authorList>
            <person name="Probst A.J."/>
            <person name="Ladd B."/>
            <person name="Jarett J.K."/>
            <person name="Geller-Mcgrath D.E."/>
            <person name="Sieber C.M.K."/>
            <person name="Emerson J.B."/>
            <person name="Anantharaman K."/>
            <person name="Thomas B.C."/>
            <person name="Malmstrom R."/>
            <person name="Stieglmeier M."/>
            <person name="Klingl A."/>
            <person name="Woyke T."/>
            <person name="Ryan C.M."/>
            <person name="Banfield J.F."/>
        </authorList>
    </citation>
    <scope>NUCLEOTIDE SEQUENCE [LARGE SCALE GENOMIC DNA]</scope>
</reference>
<evidence type="ECO:0000313" key="3">
    <source>
        <dbReference type="Proteomes" id="UP000230903"/>
    </source>
</evidence>
<comment type="caution">
    <text evidence="2">The sequence shown here is derived from an EMBL/GenBank/DDBJ whole genome shotgun (WGS) entry which is preliminary data.</text>
</comment>